<evidence type="ECO:0000313" key="2">
    <source>
        <dbReference type="EMBL" id="SVD01210.1"/>
    </source>
</evidence>
<dbReference type="EMBL" id="UINC01124216">
    <property type="protein sequence ID" value="SVD01210.1"/>
    <property type="molecule type" value="Genomic_DNA"/>
</dbReference>
<sequence length="23" mass="2328">VEVTGSSPVVPTTLNPFKSTLPG</sequence>
<reference evidence="2" key="1">
    <citation type="submission" date="2018-05" db="EMBL/GenBank/DDBJ databases">
        <authorList>
            <person name="Lanie J.A."/>
            <person name="Ng W.-L."/>
            <person name="Kazmierczak K.M."/>
            <person name="Andrzejewski T.M."/>
            <person name="Davidsen T.M."/>
            <person name="Wayne K.J."/>
            <person name="Tettelin H."/>
            <person name="Glass J.I."/>
            <person name="Rusch D."/>
            <person name="Podicherti R."/>
            <person name="Tsui H.-C.T."/>
            <person name="Winkler M.E."/>
        </authorList>
    </citation>
    <scope>NUCLEOTIDE SEQUENCE</scope>
</reference>
<feature type="non-terminal residue" evidence="2">
    <location>
        <position position="1"/>
    </location>
</feature>
<accession>A0A382RUQ4</accession>
<proteinExistence type="predicted"/>
<dbReference type="AlphaFoldDB" id="A0A382RUQ4"/>
<protein>
    <submittedName>
        <fullName evidence="2">Uncharacterized protein</fullName>
    </submittedName>
</protein>
<gene>
    <name evidence="2" type="ORF">METZ01_LOCUS354064</name>
</gene>
<feature type="region of interest" description="Disordered" evidence="1">
    <location>
        <begin position="1"/>
        <end position="23"/>
    </location>
</feature>
<organism evidence="2">
    <name type="scientific">marine metagenome</name>
    <dbReference type="NCBI Taxonomy" id="408172"/>
    <lineage>
        <taxon>unclassified sequences</taxon>
        <taxon>metagenomes</taxon>
        <taxon>ecological metagenomes</taxon>
    </lineage>
</organism>
<name>A0A382RUQ4_9ZZZZ</name>
<evidence type="ECO:0000256" key="1">
    <source>
        <dbReference type="SAM" id="MobiDB-lite"/>
    </source>
</evidence>